<reference evidence="2 3" key="1">
    <citation type="submission" date="2015-09" db="EMBL/GenBank/DDBJ databases">
        <title>Host preference determinants of Valsa canker pathogens revealed by comparative genomics.</title>
        <authorList>
            <person name="Yin Z."/>
            <person name="Huang L."/>
        </authorList>
    </citation>
    <scope>NUCLEOTIDE SEQUENCE [LARGE SCALE GENOMIC DNA]</scope>
    <source>
        <strain evidence="2 3">YSFL</strain>
    </source>
</reference>
<dbReference type="OrthoDB" id="3679184at2759"/>
<proteinExistence type="predicted"/>
<feature type="chain" id="PRO_5019469117" evidence="1">
    <location>
        <begin position="19"/>
        <end position="140"/>
    </location>
</feature>
<dbReference type="Proteomes" id="UP000284375">
    <property type="component" value="Unassembled WGS sequence"/>
</dbReference>
<evidence type="ECO:0000313" key="3">
    <source>
        <dbReference type="Proteomes" id="UP000284375"/>
    </source>
</evidence>
<gene>
    <name evidence="2" type="ORF">VSDG_04092</name>
</gene>
<sequence>MQFSATFLALASAMAVSATPAFTVSDFSASCVPHSGQCLYSFSCIRPQSMDINAIKCSKMVTGSDGSLPTVPEGTCEQSSRTWAINKNADGSLLFQISWPVSRLTNETASYTIPATDLTFSTTGASTQQSYTGPTTFDMY</sequence>
<accession>A0A423W0S6</accession>
<keyword evidence="1" id="KW-0732">Signal</keyword>
<evidence type="ECO:0000313" key="2">
    <source>
        <dbReference type="EMBL" id="ROV96937.1"/>
    </source>
</evidence>
<keyword evidence="3" id="KW-1185">Reference proteome</keyword>
<comment type="caution">
    <text evidence="2">The sequence shown here is derived from an EMBL/GenBank/DDBJ whole genome shotgun (WGS) entry which is preliminary data.</text>
</comment>
<dbReference type="EMBL" id="LJZO01000018">
    <property type="protein sequence ID" value="ROV96937.1"/>
    <property type="molecule type" value="Genomic_DNA"/>
</dbReference>
<organism evidence="2 3">
    <name type="scientific">Cytospora chrysosperma</name>
    <name type="common">Cytospora canker fungus</name>
    <name type="synonym">Sphaeria chrysosperma</name>
    <dbReference type="NCBI Taxonomy" id="252740"/>
    <lineage>
        <taxon>Eukaryota</taxon>
        <taxon>Fungi</taxon>
        <taxon>Dikarya</taxon>
        <taxon>Ascomycota</taxon>
        <taxon>Pezizomycotina</taxon>
        <taxon>Sordariomycetes</taxon>
        <taxon>Sordariomycetidae</taxon>
        <taxon>Diaporthales</taxon>
        <taxon>Cytosporaceae</taxon>
        <taxon>Cytospora</taxon>
    </lineage>
</organism>
<feature type="signal peptide" evidence="1">
    <location>
        <begin position="1"/>
        <end position="18"/>
    </location>
</feature>
<protein>
    <submittedName>
        <fullName evidence="2">Uncharacterized protein</fullName>
    </submittedName>
</protein>
<name>A0A423W0S6_CYTCH</name>
<evidence type="ECO:0000256" key="1">
    <source>
        <dbReference type="SAM" id="SignalP"/>
    </source>
</evidence>
<dbReference type="AlphaFoldDB" id="A0A423W0S6"/>